<protein>
    <recommendedName>
        <fullName evidence="3">Transducin/WD40 repeat-like superfamily protein</fullName>
    </recommendedName>
</protein>
<dbReference type="InterPro" id="IPR036322">
    <property type="entry name" value="WD40_repeat_dom_sf"/>
</dbReference>
<evidence type="ECO:0000313" key="1">
    <source>
        <dbReference type="EMBL" id="KAG6406338.1"/>
    </source>
</evidence>
<reference evidence="1" key="2">
    <citation type="submission" date="2020-08" db="EMBL/GenBank/DDBJ databases">
        <title>Plant Genome Project.</title>
        <authorList>
            <person name="Zhang R.-G."/>
        </authorList>
    </citation>
    <scope>NUCLEOTIDE SEQUENCE</scope>
    <source>
        <strain evidence="1">Huo1</strain>
        <tissue evidence="1">Leaf</tissue>
    </source>
</reference>
<dbReference type="PANTHER" id="PTHR45521">
    <property type="entry name" value="TSET COMPLEX MEMBER TSTF"/>
    <property type="match status" value="1"/>
</dbReference>
<dbReference type="Gene3D" id="1.25.40.470">
    <property type="match status" value="1"/>
</dbReference>
<dbReference type="Proteomes" id="UP000298416">
    <property type="component" value="Unassembled WGS sequence"/>
</dbReference>
<dbReference type="InterPro" id="IPR053290">
    <property type="entry name" value="TSET_complex_member"/>
</dbReference>
<evidence type="ECO:0000313" key="2">
    <source>
        <dbReference type="Proteomes" id="UP000298416"/>
    </source>
</evidence>
<keyword evidence="2" id="KW-1185">Reference proteome</keyword>
<comment type="caution">
    <text evidence="1">The sequence shown here is derived from an EMBL/GenBank/DDBJ whole genome shotgun (WGS) entry which is preliminary data.</text>
</comment>
<dbReference type="AlphaFoldDB" id="A0A8X8X609"/>
<dbReference type="EMBL" id="PNBA02000012">
    <property type="protein sequence ID" value="KAG6406338.1"/>
    <property type="molecule type" value="Genomic_DNA"/>
</dbReference>
<dbReference type="SUPFAM" id="SSF50978">
    <property type="entry name" value="WD40 repeat-like"/>
    <property type="match status" value="1"/>
</dbReference>
<sequence length="677" mass="73235">MASKGNIIHDKEGLALLCYSKAHDGGVVAIELSRVAGAPSNLITIGADKTLAIWEASSFKHPTYSALARSLCELSSLAPPQLLASHKKLRVYSVVAHSLQPHLVATGTNIGVFVCEFDAKSLPPVAPLPSPPGSREHSAVYVVGRELKVLQFELSNNPYPATGSNNLLHERQELLHVKQSKKNISTTVPHDFFSILSISSSGKYMSIVWPDIPYFSVYKVSNWSVVDSGSARFLAWDSCRDRFALLESALPRRVPVISKGSSSKNAKEAAIAAAQAAALAAATAASFSSVQVRILLDDGTSNILMKSIGSRGEPVTGLYGGALLAGKPFSLLETFYLNQNGQHGTKPLSIVLSPINNILSYLPYALSFATWEMWQFHLLLGLWHRRQLFVATPTTVECVFVDAGIAPIDLETRRKKEEMRVKEAQDKAVAEHGDLASFQHTPSIPPFLTLPKRADNDTFDPKEMEVKKVNEVAVGGGGVAVSTTRFPAEQNRPVGTIVVAGVRDGALWLIDRHMCVHAISLSHPGIRCRCLAAHGDAVSAVKWASRLGREHHDDLAQFMLGMGYATEALHLPGISKRLEFQQSNDLKRALQCLLTMSNSTDIGHRVLGLDLNDIMNLSSKKENVVDTVQGVAKFAKEFLDLIDAADATGKTDIARREAAFAAAILGDNTYAQGKGLA</sequence>
<proteinExistence type="predicted"/>
<accession>A0A8X8X609</accession>
<evidence type="ECO:0008006" key="3">
    <source>
        <dbReference type="Google" id="ProtNLM"/>
    </source>
</evidence>
<reference evidence="1" key="1">
    <citation type="submission" date="2018-01" db="EMBL/GenBank/DDBJ databases">
        <authorList>
            <person name="Mao J.F."/>
        </authorList>
    </citation>
    <scope>NUCLEOTIDE SEQUENCE</scope>
    <source>
        <strain evidence="1">Huo1</strain>
        <tissue evidence="1">Leaf</tissue>
    </source>
</reference>
<dbReference type="PANTHER" id="PTHR45521:SF2">
    <property type="entry name" value="TRANSDUCIN_WD40 REPEAT-LIKE SUPERFAMILY PROTEIN"/>
    <property type="match status" value="1"/>
</dbReference>
<name>A0A8X8X609_SALSN</name>
<organism evidence="1">
    <name type="scientific">Salvia splendens</name>
    <name type="common">Scarlet sage</name>
    <dbReference type="NCBI Taxonomy" id="180675"/>
    <lineage>
        <taxon>Eukaryota</taxon>
        <taxon>Viridiplantae</taxon>
        <taxon>Streptophyta</taxon>
        <taxon>Embryophyta</taxon>
        <taxon>Tracheophyta</taxon>
        <taxon>Spermatophyta</taxon>
        <taxon>Magnoliopsida</taxon>
        <taxon>eudicotyledons</taxon>
        <taxon>Gunneridae</taxon>
        <taxon>Pentapetalae</taxon>
        <taxon>asterids</taxon>
        <taxon>lamiids</taxon>
        <taxon>Lamiales</taxon>
        <taxon>Lamiaceae</taxon>
        <taxon>Nepetoideae</taxon>
        <taxon>Mentheae</taxon>
        <taxon>Salviinae</taxon>
        <taxon>Salvia</taxon>
        <taxon>Salvia subgen. Calosphace</taxon>
        <taxon>core Calosphace</taxon>
    </lineage>
</organism>
<gene>
    <name evidence="1" type="ORF">SASPL_133938</name>
</gene>